<feature type="compositionally biased region" description="Basic and acidic residues" evidence="6">
    <location>
        <begin position="335"/>
        <end position="352"/>
    </location>
</feature>
<dbReference type="PANTHER" id="PTHR24345:SF91">
    <property type="entry name" value="SERINE_THREONINE-PROTEIN KINASE PLK4"/>
    <property type="match status" value="1"/>
</dbReference>
<keyword evidence="1" id="KW-0723">Serine/threonine-protein kinase</keyword>
<proteinExistence type="predicted"/>
<accession>A0A9W7CJG2</accession>
<protein>
    <submittedName>
        <fullName evidence="8">Unnamed protein product</fullName>
    </submittedName>
</protein>
<sequence length="393" mass="43362">MSLPHMRAHRAVTGPFVQEDGDNELRILRKLGRNLVYSSGWLGGDKGRDNQEEDAITGDAARHDCDSVSWSVSPVWSNGVEDDNCATAAVQLGDQYLLTLHQDFVDWTTNTRCLLFDYCPYGDLFSHVSAQAGSNGSLSGLPLETARSCFQQVASAVRFLHARNVAHRDLSLENVLLDSSRRCRLADFGLASAAGSRCFGARVGKMLYMAPEVCSRPPYRPDAEANGASIGDVCYNGLQADIWSLGVVLFILVTGIPPFEKASDADARFRLVSKPGGSIRDLLREWGQENQLPCEVLALLDRMLRVDPEQRPTADQVCTHEWLQTANDAQQQTESVKESPRWSGHGEKRPGAEPEEEEDGENQEPQKLAGANNSETSWSWSSPRSNKRLKRTG</sequence>
<evidence type="ECO:0000256" key="3">
    <source>
        <dbReference type="ARBA" id="ARBA00022741"/>
    </source>
</evidence>
<evidence type="ECO:0000259" key="7">
    <source>
        <dbReference type="PROSITE" id="PS50011"/>
    </source>
</evidence>
<keyword evidence="2" id="KW-0808">Transferase</keyword>
<reference evidence="8" key="1">
    <citation type="submission" date="2023-04" db="EMBL/GenBank/DDBJ databases">
        <title>Phytophthora lilii NBRC 32176.</title>
        <authorList>
            <person name="Ichikawa N."/>
            <person name="Sato H."/>
            <person name="Tonouchi N."/>
        </authorList>
    </citation>
    <scope>NUCLEOTIDE SEQUENCE</scope>
    <source>
        <strain evidence="8">NBRC 32176</strain>
    </source>
</reference>
<evidence type="ECO:0000313" key="8">
    <source>
        <dbReference type="EMBL" id="GMF34291.1"/>
    </source>
</evidence>
<keyword evidence="9" id="KW-1185">Reference proteome</keyword>
<feature type="domain" description="Protein kinase" evidence="7">
    <location>
        <begin position="1"/>
        <end position="323"/>
    </location>
</feature>
<dbReference type="PROSITE" id="PS50011">
    <property type="entry name" value="PROTEIN_KINASE_DOM"/>
    <property type="match status" value="1"/>
</dbReference>
<dbReference type="PANTHER" id="PTHR24345">
    <property type="entry name" value="SERINE/THREONINE-PROTEIN KINASE PLK"/>
    <property type="match status" value="1"/>
</dbReference>
<dbReference type="GO" id="GO:0005634">
    <property type="term" value="C:nucleus"/>
    <property type="evidence" value="ECO:0007669"/>
    <property type="project" value="TreeGrafter"/>
</dbReference>
<evidence type="ECO:0000313" key="9">
    <source>
        <dbReference type="Proteomes" id="UP001165083"/>
    </source>
</evidence>
<feature type="region of interest" description="Disordered" evidence="6">
    <location>
        <begin position="328"/>
        <end position="393"/>
    </location>
</feature>
<feature type="compositionally biased region" description="Acidic residues" evidence="6">
    <location>
        <begin position="353"/>
        <end position="362"/>
    </location>
</feature>
<keyword evidence="5" id="KW-0067">ATP-binding</keyword>
<dbReference type="Gene3D" id="1.10.510.10">
    <property type="entry name" value="Transferase(Phosphotransferase) domain 1"/>
    <property type="match status" value="1"/>
</dbReference>
<evidence type="ECO:0000256" key="1">
    <source>
        <dbReference type="ARBA" id="ARBA00022527"/>
    </source>
</evidence>
<dbReference type="GO" id="GO:0005524">
    <property type="term" value="F:ATP binding"/>
    <property type="evidence" value="ECO:0007669"/>
    <property type="project" value="UniProtKB-KW"/>
</dbReference>
<dbReference type="InterPro" id="IPR011009">
    <property type="entry name" value="Kinase-like_dom_sf"/>
</dbReference>
<keyword evidence="3" id="KW-0547">Nucleotide-binding</keyword>
<dbReference type="Pfam" id="PF00069">
    <property type="entry name" value="Pkinase"/>
    <property type="match status" value="1"/>
</dbReference>
<dbReference type="InterPro" id="IPR000719">
    <property type="entry name" value="Prot_kinase_dom"/>
</dbReference>
<evidence type="ECO:0000256" key="2">
    <source>
        <dbReference type="ARBA" id="ARBA00022679"/>
    </source>
</evidence>
<dbReference type="Proteomes" id="UP001165083">
    <property type="component" value="Unassembled WGS sequence"/>
</dbReference>
<evidence type="ECO:0000256" key="6">
    <source>
        <dbReference type="SAM" id="MobiDB-lite"/>
    </source>
</evidence>
<dbReference type="SUPFAM" id="SSF56112">
    <property type="entry name" value="Protein kinase-like (PK-like)"/>
    <property type="match status" value="1"/>
</dbReference>
<evidence type="ECO:0000256" key="4">
    <source>
        <dbReference type="ARBA" id="ARBA00022777"/>
    </source>
</evidence>
<keyword evidence="4" id="KW-0418">Kinase</keyword>
<evidence type="ECO:0000256" key="5">
    <source>
        <dbReference type="ARBA" id="ARBA00022840"/>
    </source>
</evidence>
<dbReference type="AlphaFoldDB" id="A0A9W7CJG2"/>
<dbReference type="EMBL" id="BSXW01001171">
    <property type="protein sequence ID" value="GMF34291.1"/>
    <property type="molecule type" value="Genomic_DNA"/>
</dbReference>
<feature type="compositionally biased region" description="Low complexity" evidence="6">
    <location>
        <begin position="372"/>
        <end position="384"/>
    </location>
</feature>
<name>A0A9W7CJG2_9STRA</name>
<dbReference type="OrthoDB" id="10252171at2759"/>
<comment type="caution">
    <text evidence="8">The sequence shown here is derived from an EMBL/GenBank/DDBJ whole genome shotgun (WGS) entry which is preliminary data.</text>
</comment>
<organism evidence="8 9">
    <name type="scientific">Phytophthora lilii</name>
    <dbReference type="NCBI Taxonomy" id="2077276"/>
    <lineage>
        <taxon>Eukaryota</taxon>
        <taxon>Sar</taxon>
        <taxon>Stramenopiles</taxon>
        <taxon>Oomycota</taxon>
        <taxon>Peronosporomycetes</taxon>
        <taxon>Peronosporales</taxon>
        <taxon>Peronosporaceae</taxon>
        <taxon>Phytophthora</taxon>
    </lineage>
</organism>
<gene>
    <name evidence="8" type="ORF">Plil01_001461300</name>
</gene>
<dbReference type="GO" id="GO:0004674">
    <property type="term" value="F:protein serine/threonine kinase activity"/>
    <property type="evidence" value="ECO:0007669"/>
    <property type="project" value="UniProtKB-KW"/>
</dbReference>